<reference evidence="1 2" key="1">
    <citation type="journal article" date="2019" name="Int. J. Syst. Evol. Microbiol.">
        <title>The Global Catalogue of Microorganisms (GCM) 10K type strain sequencing project: providing services to taxonomists for standard genome sequencing and annotation.</title>
        <authorList>
            <consortium name="The Broad Institute Genomics Platform"/>
            <consortium name="The Broad Institute Genome Sequencing Center for Infectious Disease"/>
            <person name="Wu L."/>
            <person name="Ma J."/>
        </authorList>
    </citation>
    <scope>NUCLEOTIDE SEQUENCE [LARGE SCALE GENOMIC DNA]</scope>
    <source>
        <strain evidence="1 2">JCM 14162</strain>
    </source>
</reference>
<sequence length="173" mass="18859">MLGDLSKPSRAARFRDRLRGNADHNRDIGMRFADLVALPLWSVDPQADLGKLAYAAGLLCYRPQLDQELDGLTLRSIARTTGEKLFDQVMEATRPATSNIMASERPLPTPAEIAQCGSALMDRVVRSSQPDKTGADTRDAPCGGVTITEARAICDMAYQLIQQAPISADREQT</sequence>
<dbReference type="EMBL" id="BAAAEM010000003">
    <property type="protein sequence ID" value="GAA0480640.1"/>
    <property type="molecule type" value="Genomic_DNA"/>
</dbReference>
<gene>
    <name evidence="1" type="ORF">GCM10009096_23390</name>
</gene>
<dbReference type="Proteomes" id="UP001500713">
    <property type="component" value="Unassembled WGS sequence"/>
</dbReference>
<proteinExistence type="predicted"/>
<accession>A0ABN1ANJ2</accession>
<keyword evidence="2" id="KW-1185">Reference proteome</keyword>
<organism evidence="1 2">
    <name type="scientific">Parasphingorhabdus litoris</name>
    <dbReference type="NCBI Taxonomy" id="394733"/>
    <lineage>
        <taxon>Bacteria</taxon>
        <taxon>Pseudomonadati</taxon>
        <taxon>Pseudomonadota</taxon>
        <taxon>Alphaproteobacteria</taxon>
        <taxon>Sphingomonadales</taxon>
        <taxon>Sphingomonadaceae</taxon>
        <taxon>Parasphingorhabdus</taxon>
    </lineage>
</organism>
<protein>
    <submittedName>
        <fullName evidence="1">Uncharacterized protein</fullName>
    </submittedName>
</protein>
<name>A0ABN1ANJ2_9SPHN</name>
<evidence type="ECO:0000313" key="2">
    <source>
        <dbReference type="Proteomes" id="UP001500713"/>
    </source>
</evidence>
<evidence type="ECO:0000313" key="1">
    <source>
        <dbReference type="EMBL" id="GAA0480640.1"/>
    </source>
</evidence>
<comment type="caution">
    <text evidence="1">The sequence shown here is derived from an EMBL/GenBank/DDBJ whole genome shotgun (WGS) entry which is preliminary data.</text>
</comment>